<proteinExistence type="predicted"/>
<comment type="caution">
    <text evidence="2">The sequence shown here is derived from an EMBL/GenBank/DDBJ whole genome shotgun (WGS) entry which is preliminary data.</text>
</comment>
<keyword evidence="1" id="KW-0812">Transmembrane</keyword>
<dbReference type="Gramene" id="PRQ37849">
    <property type="protein sequence ID" value="PRQ37849"/>
    <property type="gene ID" value="RchiOBHm_Chr4g0407251"/>
</dbReference>
<keyword evidence="1" id="KW-1133">Transmembrane helix</keyword>
<dbReference type="EMBL" id="PDCK01000042">
    <property type="protein sequence ID" value="PRQ37849.1"/>
    <property type="molecule type" value="Genomic_DNA"/>
</dbReference>
<feature type="transmembrane region" description="Helical" evidence="1">
    <location>
        <begin position="97"/>
        <end position="120"/>
    </location>
</feature>
<keyword evidence="3" id="KW-1185">Reference proteome</keyword>
<sequence>MRFAFGIMCIRVSKGSSAQVRFLPRIGQFIDAESDRQTHSLQGTPQRCTLFVGIQMWLRSFKSMSECLWKVHSRAQFYLHKNVWWSFFVLRECLVELYSFIIVLHLVSAIKYLIFGSFLASR</sequence>
<protein>
    <submittedName>
        <fullName evidence="2">Uncharacterized protein</fullName>
    </submittedName>
</protein>
<accession>A0A2P6QUM8</accession>
<dbReference type="AlphaFoldDB" id="A0A2P6QUM8"/>
<organism evidence="2 3">
    <name type="scientific">Rosa chinensis</name>
    <name type="common">China rose</name>
    <dbReference type="NCBI Taxonomy" id="74649"/>
    <lineage>
        <taxon>Eukaryota</taxon>
        <taxon>Viridiplantae</taxon>
        <taxon>Streptophyta</taxon>
        <taxon>Embryophyta</taxon>
        <taxon>Tracheophyta</taxon>
        <taxon>Spermatophyta</taxon>
        <taxon>Magnoliopsida</taxon>
        <taxon>eudicotyledons</taxon>
        <taxon>Gunneridae</taxon>
        <taxon>Pentapetalae</taxon>
        <taxon>rosids</taxon>
        <taxon>fabids</taxon>
        <taxon>Rosales</taxon>
        <taxon>Rosaceae</taxon>
        <taxon>Rosoideae</taxon>
        <taxon>Rosoideae incertae sedis</taxon>
        <taxon>Rosa</taxon>
    </lineage>
</organism>
<reference evidence="2 3" key="1">
    <citation type="journal article" date="2018" name="Nat. Genet.">
        <title>The Rosa genome provides new insights in the design of modern roses.</title>
        <authorList>
            <person name="Bendahmane M."/>
        </authorList>
    </citation>
    <scope>NUCLEOTIDE SEQUENCE [LARGE SCALE GENOMIC DNA]</scope>
    <source>
        <strain evidence="3">cv. Old Blush</strain>
    </source>
</reference>
<evidence type="ECO:0000313" key="3">
    <source>
        <dbReference type="Proteomes" id="UP000238479"/>
    </source>
</evidence>
<evidence type="ECO:0000256" key="1">
    <source>
        <dbReference type="SAM" id="Phobius"/>
    </source>
</evidence>
<gene>
    <name evidence="2" type="ORF">RchiOBHm_Chr4g0407251</name>
</gene>
<evidence type="ECO:0000313" key="2">
    <source>
        <dbReference type="EMBL" id="PRQ37849.1"/>
    </source>
</evidence>
<dbReference type="Proteomes" id="UP000238479">
    <property type="component" value="Chromosome 4"/>
</dbReference>
<name>A0A2P6QUM8_ROSCH</name>
<keyword evidence="1" id="KW-0472">Membrane</keyword>